<gene>
    <name evidence="2" type="ORF">HVY77_19600</name>
</gene>
<dbReference type="Pfam" id="PF12869">
    <property type="entry name" value="tRNA_anti-like"/>
    <property type="match status" value="1"/>
</dbReference>
<feature type="signal peptide" evidence="1">
    <location>
        <begin position="1"/>
        <end position="18"/>
    </location>
</feature>
<protein>
    <recommendedName>
        <fullName evidence="4">tRNA_anti-like</fullName>
    </recommendedName>
</protein>
<evidence type="ECO:0008006" key="4">
    <source>
        <dbReference type="Google" id="ProtNLM"/>
    </source>
</evidence>
<sequence length="261" mass="29147">MRKFLVLSFMLFPFMSFADGGATSGIQPYPEYVANYLKTLFTVSCERALKGDSKSEDVVVKQATQRMKKDTESYATIHKAVVFGSAIGKYLKEGSVIFEDQKDRIEVNNCDEGANYFTTQKFFMKKIVATMVSLEQQQTADDESKEAASDINIYQRTAKVYRTTAKALAELYDANEVAADDKIGGRKVEITGTVQEVAKNFTNNVIVRLESGNRFLPVMLSMEDSEKSKASKLKKGQKIVVTCEKMQLFVRAPSGSNCTFN</sequence>
<feature type="chain" id="PRO_5029000959" description="tRNA_anti-like" evidence="1">
    <location>
        <begin position="19"/>
        <end position="261"/>
    </location>
</feature>
<dbReference type="EMBL" id="CP057293">
    <property type="protein sequence ID" value="QMF68921.1"/>
    <property type="molecule type" value="Genomic_DNA"/>
</dbReference>
<accession>A0A7H9SC74</accession>
<evidence type="ECO:0000256" key="1">
    <source>
        <dbReference type="SAM" id="SignalP"/>
    </source>
</evidence>
<evidence type="ECO:0000313" key="3">
    <source>
        <dbReference type="Proteomes" id="UP000512322"/>
    </source>
</evidence>
<dbReference type="RefSeq" id="WP_033873165.1">
    <property type="nucleotide sequence ID" value="NZ_BLCD01000312.1"/>
</dbReference>
<keyword evidence="1" id="KW-0732">Signal</keyword>
<dbReference type="InterPro" id="IPR024422">
    <property type="entry name" value="Protein_unknown_function_OB"/>
</dbReference>
<reference evidence="2 3" key="1">
    <citation type="submission" date="2020-06" db="EMBL/GenBank/DDBJ databases">
        <title>REHAB project genomes.</title>
        <authorList>
            <person name="Shaw L.P."/>
        </authorList>
    </citation>
    <scope>NUCLEOTIDE SEQUENCE [LARGE SCALE GENOMIC DNA]</scope>
    <source>
        <strain evidence="2 3">RHB30-C10</strain>
    </source>
</reference>
<proteinExistence type="predicted"/>
<organism evidence="2 3">
    <name type="scientific">Escherichia coli</name>
    <dbReference type="NCBI Taxonomy" id="562"/>
    <lineage>
        <taxon>Bacteria</taxon>
        <taxon>Pseudomonadati</taxon>
        <taxon>Pseudomonadota</taxon>
        <taxon>Gammaproteobacteria</taxon>
        <taxon>Enterobacterales</taxon>
        <taxon>Enterobacteriaceae</taxon>
        <taxon>Escherichia</taxon>
    </lineage>
</organism>
<dbReference type="Proteomes" id="UP000512322">
    <property type="component" value="Chromosome"/>
</dbReference>
<name>A0A7H9SC74_ECOLX</name>
<evidence type="ECO:0000313" key="2">
    <source>
        <dbReference type="EMBL" id="QMF68921.1"/>
    </source>
</evidence>
<dbReference type="AlphaFoldDB" id="A0A7H9SC74"/>